<evidence type="ECO:0000313" key="3">
    <source>
        <dbReference type="Proteomes" id="UP000030153"/>
    </source>
</evidence>
<dbReference type="PANTHER" id="PTHR43441">
    <property type="entry name" value="RIBOSOMAL-PROTEIN-SERINE ACETYLTRANSFERASE"/>
    <property type="match status" value="1"/>
</dbReference>
<comment type="caution">
    <text evidence="2">The sequence shown here is derived from an EMBL/GenBank/DDBJ whole genome shotgun (WGS) entry which is preliminary data.</text>
</comment>
<dbReference type="Gene3D" id="3.40.630.30">
    <property type="match status" value="1"/>
</dbReference>
<evidence type="ECO:0000313" key="2">
    <source>
        <dbReference type="EMBL" id="KGP90564.1"/>
    </source>
</evidence>
<protein>
    <submittedName>
        <fullName evidence="2">Aminoglycoside adenylyltransferase</fullName>
    </submittedName>
</protein>
<keyword evidence="3" id="KW-1185">Reference proteome</keyword>
<gene>
    <name evidence="2" type="ORF">N780_03980</name>
</gene>
<dbReference type="GO" id="GO:0008999">
    <property type="term" value="F:protein-N-terminal-alanine acetyltransferase activity"/>
    <property type="evidence" value="ECO:0007669"/>
    <property type="project" value="TreeGrafter"/>
</dbReference>
<dbReference type="GO" id="GO:1990189">
    <property type="term" value="F:protein N-terminal-serine acetyltransferase activity"/>
    <property type="evidence" value="ECO:0007669"/>
    <property type="project" value="TreeGrafter"/>
</dbReference>
<dbReference type="EMBL" id="AVBG01000011">
    <property type="protein sequence ID" value="KGP90564.1"/>
    <property type="molecule type" value="Genomic_DNA"/>
</dbReference>
<dbReference type="OrthoDB" id="9795206at2"/>
<dbReference type="AlphaFoldDB" id="A0A0A2URJ0"/>
<dbReference type="STRING" id="1385513.N780_03980"/>
<dbReference type="GO" id="GO:0016779">
    <property type="term" value="F:nucleotidyltransferase activity"/>
    <property type="evidence" value="ECO:0007669"/>
    <property type="project" value="UniProtKB-KW"/>
</dbReference>
<dbReference type="RefSeq" id="WP_036785227.1">
    <property type="nucleotide sequence ID" value="NZ_AVBG01000011.1"/>
</dbReference>
<dbReference type="InterPro" id="IPR051908">
    <property type="entry name" value="Ribosomal_N-acetyltransferase"/>
</dbReference>
<organism evidence="2 3">
    <name type="scientific">Pontibacillus chungwhensis BH030062</name>
    <dbReference type="NCBI Taxonomy" id="1385513"/>
    <lineage>
        <taxon>Bacteria</taxon>
        <taxon>Bacillati</taxon>
        <taxon>Bacillota</taxon>
        <taxon>Bacilli</taxon>
        <taxon>Bacillales</taxon>
        <taxon>Bacillaceae</taxon>
        <taxon>Pontibacillus</taxon>
    </lineage>
</organism>
<dbReference type="SUPFAM" id="SSF55729">
    <property type="entry name" value="Acyl-CoA N-acyltransferases (Nat)"/>
    <property type="match status" value="1"/>
</dbReference>
<dbReference type="CDD" id="cd04301">
    <property type="entry name" value="NAT_SF"/>
    <property type="match status" value="1"/>
</dbReference>
<dbReference type="InterPro" id="IPR000182">
    <property type="entry name" value="GNAT_dom"/>
</dbReference>
<dbReference type="PROSITE" id="PS51186">
    <property type="entry name" value="GNAT"/>
    <property type="match status" value="1"/>
</dbReference>
<sequence>MITFQYFNQSNFEQLISWVPSKESLLQWSGTQFTFPLNESQLKNYIAGANQNGSDRFIYKIIENETGSMIGHISLGRIDYHNRSARVGKVFVHDSMRGKKVAHVAIETVLRQAFEDMGLNRVTLGVFSFNESAIRCYERVGFKKEGLLRDHRRIGEDYWSLYEMAMLEGEWREMNKKKSAR</sequence>
<dbReference type="Pfam" id="PF13302">
    <property type="entry name" value="Acetyltransf_3"/>
    <property type="match status" value="1"/>
</dbReference>
<dbReference type="PANTHER" id="PTHR43441:SF11">
    <property type="entry name" value="RIBOSOMAL-PROTEIN-SERINE ACETYLTRANSFERASE"/>
    <property type="match status" value="1"/>
</dbReference>
<evidence type="ECO:0000259" key="1">
    <source>
        <dbReference type="PROSITE" id="PS51186"/>
    </source>
</evidence>
<dbReference type="InterPro" id="IPR016181">
    <property type="entry name" value="Acyl_CoA_acyltransferase"/>
</dbReference>
<feature type="domain" description="N-acetyltransferase" evidence="1">
    <location>
        <begin position="10"/>
        <end position="165"/>
    </location>
</feature>
<reference evidence="2 3" key="1">
    <citation type="submission" date="2013-08" db="EMBL/GenBank/DDBJ databases">
        <title>Genome of Pontibacillus chungwhensis.</title>
        <authorList>
            <person name="Wang Q."/>
            <person name="Wang G."/>
        </authorList>
    </citation>
    <scope>NUCLEOTIDE SEQUENCE [LARGE SCALE GENOMIC DNA]</scope>
    <source>
        <strain evidence="2 3">BH030062</strain>
    </source>
</reference>
<accession>A0A0A2URJ0</accession>
<keyword evidence="2" id="KW-0548">Nucleotidyltransferase</keyword>
<keyword evidence="2" id="KW-0808">Transferase</keyword>
<dbReference type="Proteomes" id="UP000030153">
    <property type="component" value="Unassembled WGS sequence"/>
</dbReference>
<proteinExistence type="predicted"/>
<dbReference type="GO" id="GO:0005737">
    <property type="term" value="C:cytoplasm"/>
    <property type="evidence" value="ECO:0007669"/>
    <property type="project" value="TreeGrafter"/>
</dbReference>
<name>A0A0A2URJ0_9BACI</name>
<dbReference type="eggNOG" id="COG1670">
    <property type="taxonomic scope" value="Bacteria"/>
</dbReference>